<protein>
    <submittedName>
        <fullName evidence="7">Fatty-acid--CoA ligase</fullName>
    </submittedName>
</protein>
<dbReference type="OrthoDB" id="9803968at2"/>
<comment type="caution">
    <text evidence="7">The sequence shown here is derived from an EMBL/GenBank/DDBJ whole genome shotgun (WGS) entry which is preliminary data.</text>
</comment>
<dbReference type="NCBIfam" id="NF004837">
    <property type="entry name" value="PRK06187.1"/>
    <property type="match status" value="1"/>
</dbReference>
<dbReference type="PANTHER" id="PTHR43859">
    <property type="entry name" value="ACYL-ACTIVATING ENZYME"/>
    <property type="match status" value="1"/>
</dbReference>
<dbReference type="InterPro" id="IPR025110">
    <property type="entry name" value="AMP-bd_C"/>
</dbReference>
<dbReference type="InterPro" id="IPR000873">
    <property type="entry name" value="AMP-dep_synth/lig_dom"/>
</dbReference>
<evidence type="ECO:0000256" key="3">
    <source>
        <dbReference type="ARBA" id="ARBA00022832"/>
    </source>
</evidence>
<dbReference type="AlphaFoldDB" id="A0A3N0GXF6"/>
<dbReference type="Gene3D" id="3.30.300.30">
    <property type="match status" value="1"/>
</dbReference>
<dbReference type="Pfam" id="PF00501">
    <property type="entry name" value="AMP-binding"/>
    <property type="match status" value="1"/>
</dbReference>
<dbReference type="Pfam" id="PF13193">
    <property type="entry name" value="AMP-binding_C"/>
    <property type="match status" value="1"/>
</dbReference>
<comment type="similarity">
    <text evidence="1">Belongs to the ATP-dependent AMP-binding enzyme family.</text>
</comment>
<proteinExistence type="inferred from homology"/>
<dbReference type="Proteomes" id="UP000279994">
    <property type="component" value="Unassembled WGS sequence"/>
</dbReference>
<keyword evidence="8" id="KW-1185">Reference proteome</keyword>
<evidence type="ECO:0000256" key="4">
    <source>
        <dbReference type="ARBA" id="ARBA00023098"/>
    </source>
</evidence>
<accession>A0A3N0GXF6</accession>
<gene>
    <name evidence="7" type="ORF">EFL26_02815</name>
</gene>
<dbReference type="CDD" id="cd12119">
    <property type="entry name" value="ttLC_FACS_AlkK_like"/>
    <property type="match status" value="1"/>
</dbReference>
<dbReference type="InterPro" id="IPR045851">
    <property type="entry name" value="AMP-bd_C_sf"/>
</dbReference>
<dbReference type="InterPro" id="IPR042099">
    <property type="entry name" value="ANL_N_sf"/>
</dbReference>
<dbReference type="InterPro" id="IPR020845">
    <property type="entry name" value="AMP-binding_CS"/>
</dbReference>
<feature type="domain" description="AMP-dependent synthetase/ligase" evidence="5">
    <location>
        <begin position="13"/>
        <end position="394"/>
    </location>
</feature>
<dbReference type="SUPFAM" id="SSF56801">
    <property type="entry name" value="Acetyl-CoA synthetase-like"/>
    <property type="match status" value="1"/>
</dbReference>
<dbReference type="GO" id="GO:0016874">
    <property type="term" value="F:ligase activity"/>
    <property type="evidence" value="ECO:0007669"/>
    <property type="project" value="UniProtKB-KW"/>
</dbReference>
<evidence type="ECO:0000256" key="2">
    <source>
        <dbReference type="ARBA" id="ARBA00022598"/>
    </source>
</evidence>
<evidence type="ECO:0000313" key="7">
    <source>
        <dbReference type="EMBL" id="RNM17101.1"/>
    </source>
</evidence>
<name>A0A3N0GXF6_9ACTN</name>
<dbReference type="PANTHER" id="PTHR43859:SF4">
    <property type="entry name" value="BUTANOATE--COA LIGASE AAE1-RELATED"/>
    <property type="match status" value="1"/>
</dbReference>
<sequence>MMDVPLSAWLLLDNARRHHHRTEVVSRLASGKTHRYTYADLATRAHQLMGALDVLGVDPGERVATLAWNSYRHVEAYFGVPCSGRVLHTLNVRLSTDELAFVMNDADDRVVLVDPDFLPVIAQVAPMVPGLRHVVVLDDTAGDLVAGALSYEDLIADRPEIHPQPLIDERAPCGLCYTSGTTGRPKGVVATHRSTYLHAMGVSSGAGMSVGPTDVVLPQVPMFHASAWGLVHAAVGVGAGLVLYGGGLEPEPFVDLLEEERVTIAAGVPTVWLGVAEELANRTNPLRSLRHIVCGGSQPPRSLIDRFQRDFGVPIIQAWGMTETSPLASLAWPQPRMHDWPEEAVLDTARTRAGLPIPGIAISIRDADGDEVPYDGSTMGALHVRGPWVASGYLHGHGAESFTDDGWFDTGDIAVGHPDGYFVIADRTKDLIKSGGEWISSVDMEAALMAMPEVLEAAVIAIPDDRWLERPMACLVLQPGAQVTPEQVRSHLEAHGFARWQLPDRVELITEIPKTSVGKFDKKVLRSRFSA</sequence>
<reference evidence="7 8" key="1">
    <citation type="submission" date="2018-11" db="EMBL/GenBank/DDBJ databases">
        <authorList>
            <person name="Li F."/>
        </authorList>
    </citation>
    <scope>NUCLEOTIDE SEQUENCE [LARGE SCALE GENOMIC DNA]</scope>
    <source>
        <strain evidence="7 8">Gsoil 818</strain>
    </source>
</reference>
<feature type="domain" description="AMP-binding enzyme C-terminal" evidence="6">
    <location>
        <begin position="444"/>
        <end position="519"/>
    </location>
</feature>
<evidence type="ECO:0000256" key="1">
    <source>
        <dbReference type="ARBA" id="ARBA00006432"/>
    </source>
</evidence>
<keyword evidence="2 7" id="KW-0436">Ligase</keyword>
<keyword evidence="3" id="KW-0276">Fatty acid metabolism</keyword>
<dbReference type="GO" id="GO:0006631">
    <property type="term" value="P:fatty acid metabolic process"/>
    <property type="evidence" value="ECO:0007669"/>
    <property type="project" value="UniProtKB-KW"/>
</dbReference>
<keyword evidence="4" id="KW-0443">Lipid metabolism</keyword>
<evidence type="ECO:0000259" key="6">
    <source>
        <dbReference type="Pfam" id="PF13193"/>
    </source>
</evidence>
<evidence type="ECO:0000313" key="8">
    <source>
        <dbReference type="Proteomes" id="UP000279994"/>
    </source>
</evidence>
<dbReference type="PROSITE" id="PS00455">
    <property type="entry name" value="AMP_BINDING"/>
    <property type="match status" value="1"/>
</dbReference>
<organism evidence="7 8">
    <name type="scientific">Nocardioides pocheonensis</name>
    <dbReference type="NCBI Taxonomy" id="661485"/>
    <lineage>
        <taxon>Bacteria</taxon>
        <taxon>Bacillati</taxon>
        <taxon>Actinomycetota</taxon>
        <taxon>Actinomycetes</taxon>
        <taxon>Propionibacteriales</taxon>
        <taxon>Nocardioidaceae</taxon>
        <taxon>Nocardioides</taxon>
    </lineage>
</organism>
<dbReference type="Gene3D" id="3.40.50.12780">
    <property type="entry name" value="N-terminal domain of ligase-like"/>
    <property type="match status" value="1"/>
</dbReference>
<evidence type="ECO:0000259" key="5">
    <source>
        <dbReference type="Pfam" id="PF00501"/>
    </source>
</evidence>
<dbReference type="EMBL" id="RJSF01000005">
    <property type="protein sequence ID" value="RNM17101.1"/>
    <property type="molecule type" value="Genomic_DNA"/>
</dbReference>
<dbReference type="FunFam" id="3.30.300.30:FF:000008">
    <property type="entry name" value="2,3-dihydroxybenzoate-AMP ligase"/>
    <property type="match status" value="1"/>
</dbReference>